<dbReference type="PROSITE" id="PS50110">
    <property type="entry name" value="RESPONSE_REGULATORY"/>
    <property type="match status" value="1"/>
</dbReference>
<dbReference type="InterPro" id="IPR011006">
    <property type="entry name" value="CheY-like_superfamily"/>
</dbReference>
<dbReference type="SUPFAM" id="SSF55874">
    <property type="entry name" value="ATPase domain of HSP90 chaperone/DNA topoisomerase II/histidine kinase"/>
    <property type="match status" value="1"/>
</dbReference>
<dbReference type="GO" id="GO:0000155">
    <property type="term" value="F:phosphorelay sensor kinase activity"/>
    <property type="evidence" value="ECO:0007669"/>
    <property type="project" value="TreeGrafter"/>
</dbReference>
<keyword evidence="5" id="KW-0597">Phosphoprotein</keyword>
<feature type="region of interest" description="Disordered" evidence="6">
    <location>
        <begin position="541"/>
        <end position="629"/>
    </location>
</feature>
<feature type="transmembrane region" description="Helical" evidence="7">
    <location>
        <begin position="55"/>
        <end position="78"/>
    </location>
</feature>
<feature type="transmembrane region" description="Helical" evidence="7">
    <location>
        <begin position="205"/>
        <end position="222"/>
    </location>
</feature>
<dbReference type="GO" id="GO:0009927">
    <property type="term" value="F:histidine phosphotransfer kinase activity"/>
    <property type="evidence" value="ECO:0007669"/>
    <property type="project" value="TreeGrafter"/>
</dbReference>
<dbReference type="Gene3D" id="3.30.565.10">
    <property type="entry name" value="Histidine kinase-like ATPase, C-terminal domain"/>
    <property type="match status" value="1"/>
</dbReference>
<evidence type="ECO:0000256" key="3">
    <source>
        <dbReference type="ARBA" id="ARBA00022679"/>
    </source>
</evidence>
<feature type="modified residue" description="4-aspartylphosphate" evidence="5">
    <location>
        <position position="686"/>
    </location>
</feature>
<dbReference type="EC" id="2.7.13.3" evidence="2"/>
<feature type="domain" description="Response regulatory" evidence="9">
    <location>
        <begin position="636"/>
        <end position="755"/>
    </location>
</feature>
<evidence type="ECO:0000259" key="9">
    <source>
        <dbReference type="PROSITE" id="PS50110"/>
    </source>
</evidence>
<dbReference type="PRINTS" id="PR00344">
    <property type="entry name" value="BCTRLSENSOR"/>
</dbReference>
<evidence type="ECO:0000256" key="2">
    <source>
        <dbReference type="ARBA" id="ARBA00012438"/>
    </source>
</evidence>
<dbReference type="Gene3D" id="3.40.50.2300">
    <property type="match status" value="1"/>
</dbReference>
<dbReference type="STRING" id="1169540.A0A0G4ECW2"/>
<evidence type="ECO:0000256" key="4">
    <source>
        <dbReference type="ARBA" id="ARBA00022777"/>
    </source>
</evidence>
<dbReference type="InterPro" id="IPR003594">
    <property type="entry name" value="HATPase_dom"/>
</dbReference>
<dbReference type="SMART" id="SM00387">
    <property type="entry name" value="HATPase_c"/>
    <property type="match status" value="1"/>
</dbReference>
<dbReference type="PROSITE" id="PS50109">
    <property type="entry name" value="HIS_KIN"/>
    <property type="match status" value="1"/>
</dbReference>
<keyword evidence="7" id="KW-0812">Transmembrane</keyword>
<evidence type="ECO:0000256" key="5">
    <source>
        <dbReference type="PROSITE-ProRule" id="PRU00169"/>
    </source>
</evidence>
<dbReference type="Pfam" id="PF02518">
    <property type="entry name" value="HATPase_c"/>
    <property type="match status" value="1"/>
</dbReference>
<evidence type="ECO:0000313" key="11">
    <source>
        <dbReference type="Proteomes" id="UP000041254"/>
    </source>
</evidence>
<name>A0A0G4ECW2_VITBC</name>
<dbReference type="InParanoid" id="A0A0G4ECW2"/>
<evidence type="ECO:0000256" key="1">
    <source>
        <dbReference type="ARBA" id="ARBA00000085"/>
    </source>
</evidence>
<feature type="transmembrane region" description="Helical" evidence="7">
    <location>
        <begin position="84"/>
        <end position="101"/>
    </location>
</feature>
<keyword evidence="7" id="KW-0472">Membrane</keyword>
<feature type="transmembrane region" description="Helical" evidence="7">
    <location>
        <begin position="113"/>
        <end position="136"/>
    </location>
</feature>
<keyword evidence="7" id="KW-1133">Transmembrane helix</keyword>
<dbReference type="OrthoDB" id="298677at2759"/>
<proteinExistence type="predicted"/>
<dbReference type="EMBL" id="CDMY01000144">
    <property type="protein sequence ID" value="CEL93166.1"/>
    <property type="molecule type" value="Genomic_DNA"/>
</dbReference>
<dbReference type="InterPro" id="IPR005467">
    <property type="entry name" value="His_kinase_dom"/>
</dbReference>
<feature type="transmembrane region" description="Helical" evidence="7">
    <location>
        <begin position="168"/>
        <end position="185"/>
    </location>
</feature>
<dbReference type="SUPFAM" id="SSF52172">
    <property type="entry name" value="CheY-like"/>
    <property type="match status" value="1"/>
</dbReference>
<sequence length="758" mass="84526">MNSLGRFKTQLHRRMNGLIETFKFLGSLQRLRDPAFLRWREEQTRAIYISAARSVLYLFVLLPLVMRFLTLVAGAFIPSWFADVGFYLLPSVPFLGASLWLSYRVSEDVLVRCLHFLVVGVFLLVSALATVLCVQMELDEQALTSLGICSILIKTVACFLVRLDLPSAAFFCTADILVSLFGRYLCISSRRAWTGDMIGWMNESIAGQFFCVMLVLCGVVLGEQRDFELYRAHTKQKETEANYHACVSYILHELRNPLTAGSLILHECIARLKAEELPFCTTSRESQHDAVSRSAKEGRTHDDVENGSKQDIVSWIEGLNTMLATIGQQMGRMTLITNDALTLEKLEAGRFEFHLRPFNLFRWLLMIYDTHRLSFEVMNIAFYMRIDAGLLAKLDDRWDGGIVGDETRLEQVAVNFLSNARKFTPPGKTVTMKCQMLEWCPGVGPRLRISAQDDGAGVPQSDLSKLFKPYSQLRPADLQRGGGAGLGLSIAKAFMERHREGRTGVKSAGIDQGSEFFFEALFDAGHTSSLSPADKKRIDSTFVERRDSSTSAPSTRSPTASRRHHSENILVAADSEREMEWEDDMTGHSARHQESRDAAACSVSVTNPATPRRRKSSLPPPMTDADSPDTKHLTARVLLVEDNETVRFGMSFLLKRFGLAHHFATDDEQAVERIRAGERYSLILMDNMPIKDGITATREITALLQASGSAPIPIVGLTGVLTADVVSQYREAGAADVKGKPLTKEALGELVEEYTIIK</sequence>
<dbReference type="InterPro" id="IPR001789">
    <property type="entry name" value="Sig_transdc_resp-reg_receiver"/>
</dbReference>
<evidence type="ECO:0000259" key="8">
    <source>
        <dbReference type="PROSITE" id="PS50109"/>
    </source>
</evidence>
<feature type="domain" description="Histidine kinase" evidence="8">
    <location>
        <begin position="249"/>
        <end position="524"/>
    </location>
</feature>
<evidence type="ECO:0000256" key="7">
    <source>
        <dbReference type="SAM" id="Phobius"/>
    </source>
</evidence>
<dbReference type="VEuPathDB" id="CryptoDB:Vbra_4746"/>
<dbReference type="Gene3D" id="1.10.287.130">
    <property type="match status" value="1"/>
</dbReference>
<dbReference type="AlphaFoldDB" id="A0A0G4ECW2"/>
<gene>
    <name evidence="10" type="ORF">Vbra_4746</name>
</gene>
<accession>A0A0G4ECW2</accession>
<evidence type="ECO:0000313" key="10">
    <source>
        <dbReference type="EMBL" id="CEL93166.1"/>
    </source>
</evidence>
<dbReference type="Pfam" id="PF00072">
    <property type="entry name" value="Response_reg"/>
    <property type="match status" value="1"/>
</dbReference>
<dbReference type="Proteomes" id="UP000041254">
    <property type="component" value="Unassembled WGS sequence"/>
</dbReference>
<feature type="compositionally biased region" description="Low complexity" evidence="6">
    <location>
        <begin position="549"/>
        <end position="560"/>
    </location>
</feature>
<reference evidence="10 11" key="1">
    <citation type="submission" date="2014-11" db="EMBL/GenBank/DDBJ databases">
        <authorList>
            <person name="Zhu J."/>
            <person name="Qi W."/>
            <person name="Song R."/>
        </authorList>
    </citation>
    <scope>NUCLEOTIDE SEQUENCE [LARGE SCALE GENOMIC DNA]</scope>
</reference>
<dbReference type="PANTHER" id="PTHR43047:SF72">
    <property type="entry name" value="OSMOSENSING HISTIDINE PROTEIN KINASE SLN1"/>
    <property type="match status" value="1"/>
</dbReference>
<organism evidence="10 11">
    <name type="scientific">Vitrella brassicaformis (strain CCMP3155)</name>
    <dbReference type="NCBI Taxonomy" id="1169540"/>
    <lineage>
        <taxon>Eukaryota</taxon>
        <taxon>Sar</taxon>
        <taxon>Alveolata</taxon>
        <taxon>Colpodellida</taxon>
        <taxon>Vitrellaceae</taxon>
        <taxon>Vitrella</taxon>
    </lineage>
</organism>
<evidence type="ECO:0000256" key="6">
    <source>
        <dbReference type="SAM" id="MobiDB-lite"/>
    </source>
</evidence>
<dbReference type="PANTHER" id="PTHR43047">
    <property type="entry name" value="TWO-COMPONENT HISTIDINE PROTEIN KINASE"/>
    <property type="match status" value="1"/>
</dbReference>
<dbReference type="InterPro" id="IPR004358">
    <property type="entry name" value="Sig_transdc_His_kin-like_C"/>
</dbReference>
<dbReference type="SMART" id="SM00448">
    <property type="entry name" value="REC"/>
    <property type="match status" value="1"/>
</dbReference>
<dbReference type="InterPro" id="IPR036890">
    <property type="entry name" value="HATPase_C_sf"/>
</dbReference>
<dbReference type="PhylomeDB" id="A0A0G4ECW2"/>
<protein>
    <recommendedName>
        <fullName evidence="2">histidine kinase</fullName>
        <ecNumber evidence="2">2.7.13.3</ecNumber>
    </recommendedName>
</protein>
<comment type="catalytic activity">
    <reaction evidence="1">
        <text>ATP + protein L-histidine = ADP + protein N-phospho-L-histidine.</text>
        <dbReference type="EC" id="2.7.13.3"/>
    </reaction>
</comment>
<dbReference type="CDD" id="cd17546">
    <property type="entry name" value="REC_hyHK_CKI1_RcsC-like"/>
    <property type="match status" value="1"/>
</dbReference>
<keyword evidence="11" id="KW-1185">Reference proteome</keyword>
<keyword evidence="3" id="KW-0808">Transferase</keyword>
<keyword evidence="4" id="KW-0418">Kinase</keyword>
<dbReference type="GO" id="GO:0005886">
    <property type="term" value="C:plasma membrane"/>
    <property type="evidence" value="ECO:0007669"/>
    <property type="project" value="TreeGrafter"/>
</dbReference>